<evidence type="ECO:0000313" key="2">
    <source>
        <dbReference type="EMBL" id="MBD2869192.1"/>
    </source>
</evidence>
<dbReference type="PANTHER" id="PTHR12110:SF41">
    <property type="entry name" value="INOSOSE DEHYDRATASE"/>
    <property type="match status" value="1"/>
</dbReference>
<dbReference type="Proteomes" id="UP000632125">
    <property type="component" value="Unassembled WGS sequence"/>
</dbReference>
<name>A0A927H669_9BACL</name>
<dbReference type="InterPro" id="IPR036237">
    <property type="entry name" value="Xyl_isomerase-like_sf"/>
</dbReference>
<dbReference type="InterPro" id="IPR013022">
    <property type="entry name" value="Xyl_isomerase-like_TIM-brl"/>
</dbReference>
<reference evidence="2" key="1">
    <citation type="submission" date="2020-09" db="EMBL/GenBank/DDBJ databases">
        <title>A novel bacterium of genus Paenibacillus, isolated from South China Sea.</title>
        <authorList>
            <person name="Huang H."/>
            <person name="Mo K."/>
            <person name="Hu Y."/>
        </authorList>
    </citation>
    <scope>NUCLEOTIDE SEQUENCE</scope>
    <source>
        <strain evidence="2">IB182493</strain>
    </source>
</reference>
<dbReference type="AlphaFoldDB" id="A0A927H669"/>
<dbReference type="SUPFAM" id="SSF51658">
    <property type="entry name" value="Xylose isomerase-like"/>
    <property type="match status" value="1"/>
</dbReference>
<accession>A0A927H669</accession>
<organism evidence="2 3">
    <name type="scientific">Paenibacillus arenilitoris</name>
    <dbReference type="NCBI Taxonomy" id="2772299"/>
    <lineage>
        <taxon>Bacteria</taxon>
        <taxon>Bacillati</taxon>
        <taxon>Bacillota</taxon>
        <taxon>Bacilli</taxon>
        <taxon>Bacillales</taxon>
        <taxon>Paenibacillaceae</taxon>
        <taxon>Paenibacillus</taxon>
    </lineage>
</organism>
<sequence>MKSFPVAVQPYTIREALSKDYEGSLAKIAEIGYKGIELGRPPQGITVARQKQLLGELGLKVVGTHAGFDTLDFDVDAIADYLDEVDGGRYVAISLRFASREDVLEKAKKMNAAGEAFRKRGITFLYHNHDWEFEKFGGEYALDLLLRETDPALVQTELDTYWIKKGGEDPAAYLRKLKGRAPLLHIKDMEAGDERFFAEIGEGVLDFKEIAGVAEEIGVRWLVVEQDQSRRDPFESLRISYDNLKKLGIMEQ</sequence>
<gene>
    <name evidence="2" type="ORF">IDH41_11450</name>
</gene>
<keyword evidence="2" id="KW-0413">Isomerase</keyword>
<protein>
    <submittedName>
        <fullName evidence="2">Sugar phosphate isomerase/epimerase</fullName>
    </submittedName>
</protein>
<dbReference type="PANTHER" id="PTHR12110">
    <property type="entry name" value="HYDROXYPYRUVATE ISOMERASE"/>
    <property type="match status" value="1"/>
</dbReference>
<comment type="caution">
    <text evidence="2">The sequence shown here is derived from an EMBL/GenBank/DDBJ whole genome shotgun (WGS) entry which is preliminary data.</text>
</comment>
<dbReference type="Gene3D" id="3.20.20.150">
    <property type="entry name" value="Divalent-metal-dependent TIM barrel enzymes"/>
    <property type="match status" value="1"/>
</dbReference>
<dbReference type="GO" id="GO:0016853">
    <property type="term" value="F:isomerase activity"/>
    <property type="evidence" value="ECO:0007669"/>
    <property type="project" value="UniProtKB-KW"/>
</dbReference>
<evidence type="ECO:0000259" key="1">
    <source>
        <dbReference type="Pfam" id="PF01261"/>
    </source>
</evidence>
<feature type="domain" description="Xylose isomerase-like TIM barrel" evidence="1">
    <location>
        <begin position="25"/>
        <end position="237"/>
    </location>
</feature>
<dbReference type="Pfam" id="PF01261">
    <property type="entry name" value="AP_endonuc_2"/>
    <property type="match status" value="1"/>
</dbReference>
<dbReference type="InterPro" id="IPR050312">
    <property type="entry name" value="IolE/XylAMocC-like"/>
</dbReference>
<dbReference type="RefSeq" id="WP_190861115.1">
    <property type="nucleotide sequence ID" value="NZ_JACXIY010000014.1"/>
</dbReference>
<proteinExistence type="predicted"/>
<dbReference type="EMBL" id="JACXIY010000014">
    <property type="protein sequence ID" value="MBD2869192.1"/>
    <property type="molecule type" value="Genomic_DNA"/>
</dbReference>
<keyword evidence="3" id="KW-1185">Reference proteome</keyword>
<evidence type="ECO:0000313" key="3">
    <source>
        <dbReference type="Proteomes" id="UP000632125"/>
    </source>
</evidence>